<name>A0A0P1IQP0_9RHOB</name>
<dbReference type="Gene3D" id="3.40.50.300">
    <property type="entry name" value="P-loop containing nucleotide triphosphate hydrolases"/>
    <property type="match status" value="1"/>
</dbReference>
<dbReference type="STRING" id="1715691.TA5113_02524"/>
<dbReference type="AlphaFoldDB" id="A0A0P1IQP0"/>
<organism evidence="1 2">
    <name type="scientific">Cognatishimia activa</name>
    <dbReference type="NCBI Taxonomy" id="1715691"/>
    <lineage>
        <taxon>Bacteria</taxon>
        <taxon>Pseudomonadati</taxon>
        <taxon>Pseudomonadota</taxon>
        <taxon>Alphaproteobacteria</taxon>
        <taxon>Rhodobacterales</taxon>
        <taxon>Paracoccaceae</taxon>
        <taxon>Cognatishimia</taxon>
    </lineage>
</organism>
<protein>
    <recommendedName>
        <fullName evidence="3">Sulfotransferase family protein</fullName>
    </recommendedName>
</protein>
<evidence type="ECO:0008006" key="3">
    <source>
        <dbReference type="Google" id="ProtNLM"/>
    </source>
</evidence>
<dbReference type="EMBL" id="CYUE01000016">
    <property type="protein sequence ID" value="CUK25838.1"/>
    <property type="molecule type" value="Genomic_DNA"/>
</dbReference>
<accession>A0A0P1IQP0</accession>
<evidence type="ECO:0000313" key="1">
    <source>
        <dbReference type="EMBL" id="CUK25838.1"/>
    </source>
</evidence>
<dbReference type="Proteomes" id="UP000051184">
    <property type="component" value="Unassembled WGS sequence"/>
</dbReference>
<dbReference type="InterPro" id="IPR027417">
    <property type="entry name" value="P-loop_NTPase"/>
</dbReference>
<gene>
    <name evidence="1" type="ORF">TA5114_01642</name>
</gene>
<sequence>MTREHNQSFALENMVFLSNSVPKSGSTFLFSMQQMFLRGFVEGQKKCDYFEELRREGAEFRGSYVANFNDDAFLDTLKNGTRKNGPYVLKTHGLINDRIREVFLAEDHLQASLAVRDPLEIFFSATDNFVKSGEFPEFSKPEVGIETIVGYFSKIFRSVQITSQKKHIPIVRYEDIVSNPNQALISSLAPDIQSLLLQKVSLKALDVETASERASDRMNKGELKRDLSRYDPALVKDVCDGLEETRRMFGYV</sequence>
<proteinExistence type="predicted"/>
<keyword evidence="2" id="KW-1185">Reference proteome</keyword>
<dbReference type="RefSeq" id="WP_058314800.1">
    <property type="nucleotide sequence ID" value="NZ_CYTO01000024.1"/>
</dbReference>
<dbReference type="SUPFAM" id="SSF52540">
    <property type="entry name" value="P-loop containing nucleoside triphosphate hydrolases"/>
    <property type="match status" value="1"/>
</dbReference>
<reference evidence="2" key="1">
    <citation type="submission" date="2015-09" db="EMBL/GenBank/DDBJ databases">
        <authorList>
            <person name="Rodrigo-Torres Lidia"/>
            <person name="Arahal R.David."/>
        </authorList>
    </citation>
    <scope>NUCLEOTIDE SEQUENCE [LARGE SCALE GENOMIC DNA]</scope>
    <source>
        <strain evidence="2">CECT 5114</strain>
    </source>
</reference>
<evidence type="ECO:0000313" key="2">
    <source>
        <dbReference type="Proteomes" id="UP000051184"/>
    </source>
</evidence>